<evidence type="ECO:0000256" key="2">
    <source>
        <dbReference type="ARBA" id="ARBA00022801"/>
    </source>
</evidence>
<dbReference type="AlphaFoldDB" id="A0A2T9JZC8"/>
<reference evidence="9 10" key="1">
    <citation type="submission" date="2018-04" db="EMBL/GenBank/DDBJ databases">
        <title>The genome sequence of Caulobacter sp. 736.</title>
        <authorList>
            <person name="Gao J."/>
            <person name="Sun J."/>
        </authorList>
    </citation>
    <scope>NUCLEOTIDE SEQUENCE [LARGE SCALE GENOMIC DNA]</scope>
    <source>
        <strain evidence="9 10">736</strain>
    </source>
</reference>
<feature type="site" description="Important for catalytic activity, responsible for pKa modulation of the active site Glu and correct orientation of both the proton donor and substrate" evidence="5">
    <location>
        <position position="169"/>
    </location>
</feature>
<dbReference type="Gene3D" id="2.115.10.20">
    <property type="entry name" value="Glycosyl hydrolase domain, family 43"/>
    <property type="match status" value="1"/>
</dbReference>
<dbReference type="PANTHER" id="PTHR42812">
    <property type="entry name" value="BETA-XYLOSIDASE"/>
    <property type="match status" value="1"/>
</dbReference>
<comment type="caution">
    <text evidence="9">The sequence shown here is derived from an EMBL/GenBank/DDBJ whole genome shotgun (WGS) entry which is preliminary data.</text>
</comment>
<name>A0A2T9JZC8_9CAUL</name>
<gene>
    <name evidence="9" type="ORF">DDF65_00870</name>
</gene>
<dbReference type="InterPro" id="IPR013320">
    <property type="entry name" value="ConA-like_dom_sf"/>
</dbReference>
<dbReference type="InterPro" id="IPR051795">
    <property type="entry name" value="Glycosyl_Hydrlase_43"/>
</dbReference>
<evidence type="ECO:0000256" key="4">
    <source>
        <dbReference type="PIRSR" id="PIRSR606710-1"/>
    </source>
</evidence>
<evidence type="ECO:0000256" key="1">
    <source>
        <dbReference type="ARBA" id="ARBA00009865"/>
    </source>
</evidence>
<protein>
    <submittedName>
        <fullName evidence="9">Glycoside hydrolase 43 family protein</fullName>
    </submittedName>
</protein>
<sequence>MLRLALAPALTLSLLAGAAQAAPLAPGAAAFDEFVYSGKDPTDAPLAAGQYANPILKGFYPDPSVTRAGQDYYLVNSTFAWFPGIPVFHSRDLVNWTQIGNAIDRPGQLDFKRLAMSRAVFAPAITEHAGVFYILNTCVDCGGNFLVTARDPKGPWSDPVWLPEIDGIDTSLFFDDDGRAWIVNNGPPQGPSRYDGHRAIWIQEYDPRAGKMVGPRSVLVDGGVDPSTKPIWIEGPHIQKVDGRYYLTAAEGGTAEGHSQVVLRSDTVTGPYAPHAGNPILTQRDLPRDRAHPITSAGHADLVQTGDGQWWATFLAVRPYGDDAYNTGRETFLLPVEWKDGWPVILPAGTAIPYAAKRPNLPPGPAPKIPTTGAFTVRETFDGKALGLDWMTMRIPAGRWWDLKDGALVLTARPDRLGGFEQPSIWARRQQHINASAVTTVRFSPKGDGDRAGIVALQNDEFFYALTVAGGADGRPEVRLEKRAGRKDPVDGVVVARAPLGVAAGAPVRLRIEARGGLYDFSYAPGDGAWNSLARDQDGTILSTKVAGGFVGTMLGLYARADAR</sequence>
<dbReference type="InterPro" id="IPR006710">
    <property type="entry name" value="Glyco_hydro_43"/>
</dbReference>
<evidence type="ECO:0000256" key="7">
    <source>
        <dbReference type="SAM" id="SignalP"/>
    </source>
</evidence>
<accession>A0A2T9JZC8</accession>
<keyword evidence="2 6" id="KW-0378">Hydrolase</keyword>
<dbReference type="GO" id="GO:0004553">
    <property type="term" value="F:hydrolase activity, hydrolyzing O-glycosyl compounds"/>
    <property type="evidence" value="ECO:0007669"/>
    <property type="project" value="InterPro"/>
</dbReference>
<keyword evidence="3 6" id="KW-0326">Glycosidase</keyword>
<evidence type="ECO:0000259" key="8">
    <source>
        <dbReference type="Pfam" id="PF17851"/>
    </source>
</evidence>
<dbReference type="PANTHER" id="PTHR42812:SF12">
    <property type="entry name" value="BETA-XYLOSIDASE-RELATED"/>
    <property type="match status" value="1"/>
</dbReference>
<feature type="domain" description="Beta-xylosidase C-terminal Concanavalin A-like" evidence="8">
    <location>
        <begin position="378"/>
        <end position="560"/>
    </location>
</feature>
<feature type="chain" id="PRO_5015433845" evidence="7">
    <location>
        <begin position="22"/>
        <end position="564"/>
    </location>
</feature>
<dbReference type="CDD" id="cd18617">
    <property type="entry name" value="GH43_XynB-like"/>
    <property type="match status" value="1"/>
</dbReference>
<proteinExistence type="inferred from homology"/>
<feature type="active site" description="Proton acceptor" evidence="4">
    <location>
        <position position="62"/>
    </location>
</feature>
<dbReference type="GO" id="GO:0005975">
    <property type="term" value="P:carbohydrate metabolic process"/>
    <property type="evidence" value="ECO:0007669"/>
    <property type="project" value="InterPro"/>
</dbReference>
<dbReference type="InterPro" id="IPR041542">
    <property type="entry name" value="GH43_C2"/>
</dbReference>
<feature type="signal peptide" evidence="7">
    <location>
        <begin position="1"/>
        <end position="21"/>
    </location>
</feature>
<dbReference type="EMBL" id="QDKP01000006">
    <property type="protein sequence ID" value="PVM89069.1"/>
    <property type="molecule type" value="Genomic_DNA"/>
</dbReference>
<evidence type="ECO:0000256" key="5">
    <source>
        <dbReference type="PIRSR" id="PIRSR606710-2"/>
    </source>
</evidence>
<dbReference type="SUPFAM" id="SSF75005">
    <property type="entry name" value="Arabinanase/levansucrase/invertase"/>
    <property type="match status" value="1"/>
</dbReference>
<keyword evidence="10" id="KW-1185">Reference proteome</keyword>
<evidence type="ECO:0000313" key="9">
    <source>
        <dbReference type="EMBL" id="PVM89069.1"/>
    </source>
</evidence>
<dbReference type="SUPFAM" id="SSF49899">
    <property type="entry name" value="Concanavalin A-like lectins/glucanases"/>
    <property type="match status" value="1"/>
</dbReference>
<organism evidence="9 10">
    <name type="scientific">Caulobacter radicis</name>
    <dbReference type="NCBI Taxonomy" id="2172650"/>
    <lineage>
        <taxon>Bacteria</taxon>
        <taxon>Pseudomonadati</taxon>
        <taxon>Pseudomonadota</taxon>
        <taxon>Alphaproteobacteria</taxon>
        <taxon>Caulobacterales</taxon>
        <taxon>Caulobacteraceae</taxon>
        <taxon>Caulobacter</taxon>
    </lineage>
</organism>
<comment type="similarity">
    <text evidence="1 6">Belongs to the glycosyl hydrolase 43 family.</text>
</comment>
<dbReference type="Pfam" id="PF17851">
    <property type="entry name" value="GH43_C2"/>
    <property type="match status" value="1"/>
</dbReference>
<keyword evidence="7" id="KW-0732">Signal</keyword>
<dbReference type="InterPro" id="IPR023296">
    <property type="entry name" value="Glyco_hydro_beta-prop_sf"/>
</dbReference>
<evidence type="ECO:0000256" key="6">
    <source>
        <dbReference type="RuleBase" id="RU361187"/>
    </source>
</evidence>
<dbReference type="Gene3D" id="2.60.120.200">
    <property type="match status" value="1"/>
</dbReference>
<evidence type="ECO:0000313" key="10">
    <source>
        <dbReference type="Proteomes" id="UP000244913"/>
    </source>
</evidence>
<feature type="active site" description="Proton donor" evidence="4">
    <location>
        <position position="234"/>
    </location>
</feature>
<dbReference type="Proteomes" id="UP000244913">
    <property type="component" value="Unassembled WGS sequence"/>
</dbReference>
<dbReference type="Pfam" id="PF04616">
    <property type="entry name" value="Glyco_hydro_43"/>
    <property type="match status" value="1"/>
</dbReference>
<evidence type="ECO:0000256" key="3">
    <source>
        <dbReference type="ARBA" id="ARBA00023295"/>
    </source>
</evidence>
<dbReference type="RefSeq" id="WP_116563849.1">
    <property type="nucleotide sequence ID" value="NZ_QDKP01000006.1"/>
</dbReference>